<feature type="transmembrane region" description="Helical" evidence="1">
    <location>
        <begin position="12"/>
        <end position="34"/>
    </location>
</feature>
<dbReference type="PANTHER" id="PTHR30093:SF7">
    <property type="entry name" value="MSHA MAJOR PILIN SUBUNIT MSHA"/>
    <property type="match status" value="1"/>
</dbReference>
<dbReference type="PANTHER" id="PTHR30093">
    <property type="entry name" value="GENERAL SECRETION PATHWAY PROTEIN G"/>
    <property type="match status" value="1"/>
</dbReference>
<dbReference type="Gene3D" id="3.30.700.10">
    <property type="entry name" value="Glycoprotein, Type 4 Pilin"/>
    <property type="match status" value="1"/>
</dbReference>
<dbReference type="Proteomes" id="UP000198367">
    <property type="component" value="Chromosome"/>
</dbReference>
<accession>A0A220UHY9</accession>
<reference evidence="2 3" key="1">
    <citation type="submission" date="2017-07" db="EMBL/GenBank/DDBJ databases">
        <title>Phenotypical and genomic characterization of a clinical isolate of Shewanella bicestrii sp. nov. producing an extended-spectrum beta-lactamase and a new oxacillinase variant.</title>
        <authorList>
            <person name="Jousset A.B."/>
            <person name="Bonnin R.A."/>
            <person name="Girlich D."/>
            <person name="Dabos L."/>
            <person name="Potron A."/>
            <person name="Dortet L."/>
            <person name="Glaser P."/>
            <person name="Naas T."/>
        </authorList>
    </citation>
    <scope>NUCLEOTIDE SEQUENCE [LARGE SCALE GENOMIC DNA]</scope>
    <source>
        <strain evidence="2 3">JAB-1</strain>
    </source>
</reference>
<dbReference type="EMBL" id="CP022358">
    <property type="protein sequence ID" value="ASK67777.1"/>
    <property type="molecule type" value="Genomic_DNA"/>
</dbReference>
<keyword evidence="1" id="KW-0472">Membrane</keyword>
<dbReference type="KEGG" id="sbj:CF168_02315"/>
<dbReference type="PROSITE" id="PS00409">
    <property type="entry name" value="PROKAR_NTER_METHYL"/>
    <property type="match status" value="1"/>
</dbReference>
<organism evidence="2 3">
    <name type="scientific">Shewanella bicestrii</name>
    <dbReference type="NCBI Taxonomy" id="2018305"/>
    <lineage>
        <taxon>Bacteria</taxon>
        <taxon>Pseudomonadati</taxon>
        <taxon>Pseudomonadota</taxon>
        <taxon>Gammaproteobacteria</taxon>
        <taxon>Alteromonadales</taxon>
        <taxon>Shewanellaceae</taxon>
        <taxon>Shewanella</taxon>
    </lineage>
</organism>
<dbReference type="SUPFAM" id="SSF54523">
    <property type="entry name" value="Pili subunits"/>
    <property type="match status" value="1"/>
</dbReference>
<dbReference type="AlphaFoldDB" id="A0A220UHY9"/>
<dbReference type="InterPro" id="IPR012902">
    <property type="entry name" value="N_methyl_site"/>
</dbReference>
<evidence type="ECO:0000313" key="3">
    <source>
        <dbReference type="Proteomes" id="UP000198367"/>
    </source>
</evidence>
<proteinExistence type="predicted"/>
<evidence type="ECO:0000313" key="2">
    <source>
        <dbReference type="EMBL" id="ASK67777.1"/>
    </source>
</evidence>
<keyword evidence="3" id="KW-1185">Reference proteome</keyword>
<evidence type="ECO:0000256" key="1">
    <source>
        <dbReference type="SAM" id="Phobius"/>
    </source>
</evidence>
<dbReference type="InterPro" id="IPR045584">
    <property type="entry name" value="Pilin-like"/>
</dbReference>
<name>A0A220UHY9_9GAMM</name>
<protein>
    <submittedName>
        <fullName evidence="2">Pilus assembly protein PilD</fullName>
    </submittedName>
</protein>
<keyword evidence="1" id="KW-0812">Transmembrane</keyword>
<dbReference type="NCBIfam" id="TIGR02532">
    <property type="entry name" value="IV_pilin_GFxxxE"/>
    <property type="match status" value="1"/>
</dbReference>
<dbReference type="Pfam" id="PF07963">
    <property type="entry name" value="N_methyl"/>
    <property type="match status" value="1"/>
</dbReference>
<dbReference type="RefSeq" id="WP_089066829.1">
    <property type="nucleotide sequence ID" value="NZ_CP022358.1"/>
</dbReference>
<gene>
    <name evidence="2" type="ORF">CF168_02315</name>
</gene>
<keyword evidence="1" id="KW-1133">Transmembrane helix</keyword>
<sequence length="194" mass="21359">MSRLHTSKGFTLIELVVVIIILGILAVVAAPRFMNLSQDAHDARAKAAFAAFTSGVKLYHSCWLTGGHSGYTQNLACYGDGTIDSTTTGFPLGEDTAQSSNQGTQLQGAYCGELWQSLLDNQDFVLTSHTNWENQQASDIDIVYWYAGGAISDPDTYCYFNYVSDDRRLGSENWELKYYPLDGRTVVGRSTLSQ</sequence>